<evidence type="ECO:0000313" key="2">
    <source>
        <dbReference type="EMBL" id="PGH10488.1"/>
    </source>
</evidence>
<name>A0A2B7XPF8_POLH7</name>
<dbReference type="AlphaFoldDB" id="A0A2B7XPF8"/>
<organism evidence="2 3">
    <name type="scientific">Polytolypa hystricis (strain UAMH7299)</name>
    <dbReference type="NCBI Taxonomy" id="1447883"/>
    <lineage>
        <taxon>Eukaryota</taxon>
        <taxon>Fungi</taxon>
        <taxon>Dikarya</taxon>
        <taxon>Ascomycota</taxon>
        <taxon>Pezizomycotina</taxon>
        <taxon>Eurotiomycetes</taxon>
        <taxon>Eurotiomycetidae</taxon>
        <taxon>Onygenales</taxon>
        <taxon>Onygenales incertae sedis</taxon>
        <taxon>Polytolypa</taxon>
    </lineage>
</organism>
<keyword evidence="3" id="KW-1185">Reference proteome</keyword>
<reference evidence="2 3" key="1">
    <citation type="submission" date="2017-10" db="EMBL/GenBank/DDBJ databases">
        <title>Comparative genomics in systemic dimorphic fungi from Ajellomycetaceae.</title>
        <authorList>
            <person name="Munoz J.F."/>
            <person name="Mcewen J.G."/>
            <person name="Clay O.K."/>
            <person name="Cuomo C.A."/>
        </authorList>
    </citation>
    <scope>NUCLEOTIDE SEQUENCE [LARGE SCALE GENOMIC DNA]</scope>
    <source>
        <strain evidence="2 3">UAMH7299</strain>
    </source>
</reference>
<accession>A0A2B7XPF8</accession>
<feature type="region of interest" description="Disordered" evidence="1">
    <location>
        <begin position="1"/>
        <end position="21"/>
    </location>
</feature>
<proteinExistence type="predicted"/>
<feature type="compositionally biased region" description="Basic and acidic residues" evidence="1">
    <location>
        <begin position="1"/>
        <end position="20"/>
    </location>
</feature>
<gene>
    <name evidence="2" type="ORF">AJ80_07532</name>
</gene>
<dbReference type="EMBL" id="PDNA01000146">
    <property type="protein sequence ID" value="PGH10488.1"/>
    <property type="molecule type" value="Genomic_DNA"/>
</dbReference>
<evidence type="ECO:0000313" key="3">
    <source>
        <dbReference type="Proteomes" id="UP000224634"/>
    </source>
</evidence>
<evidence type="ECO:0000256" key="1">
    <source>
        <dbReference type="SAM" id="MobiDB-lite"/>
    </source>
</evidence>
<comment type="caution">
    <text evidence="2">The sequence shown here is derived from an EMBL/GenBank/DDBJ whole genome shotgun (WGS) entry which is preliminary data.</text>
</comment>
<protein>
    <submittedName>
        <fullName evidence="2">Uncharacterized protein</fullName>
    </submittedName>
</protein>
<dbReference type="Proteomes" id="UP000224634">
    <property type="component" value="Unassembled WGS sequence"/>
</dbReference>
<sequence length="62" mass="6707">MAFGKERKIASPEKSLDESRVSLATGSQQLTPNHNILQLNDDHNVGGWGSQCARQSELVTVG</sequence>